<dbReference type="Pfam" id="PF01451">
    <property type="entry name" value="LMWPc"/>
    <property type="match status" value="1"/>
</dbReference>
<protein>
    <recommendedName>
        <fullName evidence="1">protein-tyrosine-phosphatase</fullName>
        <ecNumber evidence="1">3.1.3.48</ecNumber>
    </recommendedName>
</protein>
<dbReference type="RefSeq" id="WP_189482757.1">
    <property type="nucleotide sequence ID" value="NZ_BMYR01000007.1"/>
</dbReference>
<dbReference type="EMBL" id="BMYR01000007">
    <property type="protein sequence ID" value="GGW62682.1"/>
    <property type="molecule type" value="Genomic_DNA"/>
</dbReference>
<dbReference type="PANTHER" id="PTHR11717:SF7">
    <property type="entry name" value="LOW MOLECULAR WEIGHT PHOSPHOTYROSINE PROTEIN PHOSPHATASE"/>
    <property type="match status" value="1"/>
</dbReference>
<feature type="domain" description="ATP-grasp" evidence="3">
    <location>
        <begin position="140"/>
        <end position="329"/>
    </location>
</feature>
<dbReference type="InterPro" id="IPR050438">
    <property type="entry name" value="LMW_PTPase"/>
</dbReference>
<keyword evidence="2" id="KW-0547">Nucleotide-binding</keyword>
<dbReference type="InterPro" id="IPR023485">
    <property type="entry name" value="Ptyr_pPase"/>
</dbReference>
<keyword evidence="2" id="KW-0067">ATP-binding</keyword>
<dbReference type="InterPro" id="IPR011761">
    <property type="entry name" value="ATP-grasp"/>
</dbReference>
<dbReference type="Pfam" id="PF15632">
    <property type="entry name" value="ATPgrasp_Ter"/>
    <property type="match status" value="1"/>
</dbReference>
<dbReference type="SUPFAM" id="SSF56059">
    <property type="entry name" value="Glutathione synthetase ATP-binding domain-like"/>
    <property type="match status" value="1"/>
</dbReference>
<dbReference type="EC" id="3.1.3.48" evidence="1"/>
<reference evidence="5" key="1">
    <citation type="journal article" date="2019" name="Int. J. Syst. Evol. Microbiol.">
        <title>The Global Catalogue of Microorganisms (GCM) 10K type strain sequencing project: providing services to taxonomists for standard genome sequencing and annotation.</title>
        <authorList>
            <consortium name="The Broad Institute Genomics Platform"/>
            <consortium name="The Broad Institute Genome Sequencing Center for Infectious Disease"/>
            <person name="Wu L."/>
            <person name="Ma J."/>
        </authorList>
    </citation>
    <scope>NUCLEOTIDE SEQUENCE [LARGE SCALE GENOMIC DNA]</scope>
    <source>
        <strain evidence="5">KCTC 23723</strain>
    </source>
</reference>
<comment type="caution">
    <text evidence="4">The sequence shown here is derived from an EMBL/GenBank/DDBJ whole genome shotgun (WGS) entry which is preliminary data.</text>
</comment>
<evidence type="ECO:0000256" key="2">
    <source>
        <dbReference type="PROSITE-ProRule" id="PRU00409"/>
    </source>
</evidence>
<evidence type="ECO:0000313" key="4">
    <source>
        <dbReference type="EMBL" id="GGW62682.1"/>
    </source>
</evidence>
<evidence type="ECO:0000313" key="5">
    <source>
        <dbReference type="Proteomes" id="UP000634667"/>
    </source>
</evidence>
<dbReference type="PROSITE" id="PS50975">
    <property type="entry name" value="ATP_GRASP"/>
    <property type="match status" value="1"/>
</dbReference>
<dbReference type="Proteomes" id="UP000634667">
    <property type="component" value="Unassembled WGS sequence"/>
</dbReference>
<dbReference type="Gene3D" id="3.30.470.20">
    <property type="entry name" value="ATP-grasp fold, B domain"/>
    <property type="match status" value="1"/>
</dbReference>
<gene>
    <name evidence="4" type="ORF">GCM10008111_18310</name>
</gene>
<accession>A0ABQ2WMD9</accession>
<evidence type="ECO:0000256" key="1">
    <source>
        <dbReference type="ARBA" id="ARBA00013064"/>
    </source>
</evidence>
<sequence length="609" mass="69144">MSIGIESVQQSPKGELTAPPQRQKILVLGEDTRSFLSVIRSLGLSGFIVDVVCYNATSPALKSKFIRQAYTFNYQAYTSEQWLAELLKLAHEEHYHAIVPCDERAIYPLHENHQLFPSKTVLAIPNNEVFDHLFDKNTTKALAKKENVPHAVGRLLNLSATNYQQLIAEFGSKFVIKPTLSFKTDSLSNRQKVEIIDSETSYARWQQSFDLSEAYLVESFFEGTGEGVSVLALNGNIVAYFAHSRVNEPKTGGGSSYRKSIKLDASMAEACAKLCKATNYHGVGMFEFKKNYQTGAWILIEVNARFWGSLPLAIFAGVDFPSMYIKALLSKQLNTTPLCITNYGQENYKVGVYARSLINDIFDIKKELEFNLKYSSGYTTLTDCAKRLLSFSRIVLGKERIDSYLYADKMPFKTELGQFYQENVLPKLPWYKQPSQAAELKRLLACLQTKANPTVKMVCYGNIMRSPFACHFLQLLCGKQGINWSIDSYGVHQKEQRHCPPECIKTAHKMGIDLTQHKSKWLRQEHIGENDIFFIFDNLNKDKLSRYYQSRYVFNLAYFIPSCLGVHKEIADPYGAGEEAVKKCYELIAAALTHILEQYKTAKIKDNKL</sequence>
<evidence type="ECO:0000259" key="3">
    <source>
        <dbReference type="PROSITE" id="PS50975"/>
    </source>
</evidence>
<keyword evidence="5" id="KW-1185">Reference proteome</keyword>
<proteinExistence type="predicted"/>
<name>A0ABQ2WMD9_9ALTE</name>
<organism evidence="4 5">
    <name type="scientific">Alishewanella tabrizica</name>
    <dbReference type="NCBI Taxonomy" id="671278"/>
    <lineage>
        <taxon>Bacteria</taxon>
        <taxon>Pseudomonadati</taxon>
        <taxon>Pseudomonadota</taxon>
        <taxon>Gammaproteobacteria</taxon>
        <taxon>Alteromonadales</taxon>
        <taxon>Alteromonadaceae</taxon>
        <taxon>Alishewanella</taxon>
    </lineage>
</organism>
<dbReference type="PANTHER" id="PTHR11717">
    <property type="entry name" value="LOW MOLECULAR WEIGHT PROTEIN TYROSINE PHOSPHATASE"/>
    <property type="match status" value="1"/>
</dbReference>
<dbReference type="InterPro" id="IPR036196">
    <property type="entry name" value="Ptyr_pPase_sf"/>
</dbReference>
<dbReference type="SUPFAM" id="SSF52788">
    <property type="entry name" value="Phosphotyrosine protein phosphatases I"/>
    <property type="match status" value="1"/>
</dbReference>
<dbReference type="SMART" id="SM00226">
    <property type="entry name" value="LMWPc"/>
    <property type="match status" value="1"/>
</dbReference>
<dbReference type="Gene3D" id="3.40.50.2300">
    <property type="match status" value="1"/>
</dbReference>